<organism evidence="12 13">
    <name type="scientific">Equus caballus</name>
    <name type="common">Horse</name>
    <dbReference type="NCBI Taxonomy" id="9796"/>
    <lineage>
        <taxon>Eukaryota</taxon>
        <taxon>Metazoa</taxon>
        <taxon>Chordata</taxon>
        <taxon>Craniata</taxon>
        <taxon>Vertebrata</taxon>
        <taxon>Euteleostomi</taxon>
        <taxon>Mammalia</taxon>
        <taxon>Eutheria</taxon>
        <taxon>Laurasiatheria</taxon>
        <taxon>Perissodactyla</taxon>
        <taxon>Equidae</taxon>
        <taxon>Equus</taxon>
    </lineage>
</organism>
<dbReference type="GO" id="GO:0005666">
    <property type="term" value="C:RNA polymerase III complex"/>
    <property type="evidence" value="ECO:0007669"/>
    <property type="project" value="InterPro"/>
</dbReference>
<evidence type="ECO:0000256" key="5">
    <source>
        <dbReference type="ARBA" id="ARBA00023163"/>
    </source>
</evidence>
<dbReference type="GO" id="GO:0006384">
    <property type="term" value="P:transcription initiation at RNA polymerase III promoter"/>
    <property type="evidence" value="ECO:0007669"/>
    <property type="project" value="InterPro"/>
</dbReference>
<evidence type="ECO:0000256" key="8">
    <source>
        <dbReference type="ARBA" id="ARBA00044007"/>
    </source>
</evidence>
<evidence type="ECO:0000256" key="1">
    <source>
        <dbReference type="ARBA" id="ARBA00004123"/>
    </source>
</evidence>
<evidence type="ECO:0000313" key="13">
    <source>
        <dbReference type="Proteomes" id="UP000002281"/>
    </source>
</evidence>
<dbReference type="PANTHER" id="PTHR15561">
    <property type="entry name" value="CALCITONIN GENE-RELATED PEPTIDE-RECEPTOR COMPONENT PROTEIN"/>
    <property type="match status" value="1"/>
</dbReference>
<evidence type="ECO:0000256" key="6">
    <source>
        <dbReference type="ARBA" id="ARBA00023242"/>
    </source>
</evidence>
<dbReference type="SUPFAM" id="SSF47819">
    <property type="entry name" value="HRDC-like"/>
    <property type="match status" value="1"/>
</dbReference>
<feature type="region of interest" description="Disordered" evidence="10">
    <location>
        <begin position="71"/>
        <end position="97"/>
    </location>
</feature>
<evidence type="ECO:0000256" key="10">
    <source>
        <dbReference type="SAM" id="MobiDB-lite"/>
    </source>
</evidence>
<reference evidence="12" key="2">
    <citation type="submission" date="2025-08" db="UniProtKB">
        <authorList>
            <consortium name="Ensembl"/>
        </authorList>
    </citation>
    <scope>IDENTIFICATION</scope>
    <source>
        <strain evidence="12">Thoroughbred</strain>
    </source>
</reference>
<evidence type="ECO:0000259" key="11">
    <source>
        <dbReference type="SMART" id="SM00657"/>
    </source>
</evidence>
<keyword evidence="13" id="KW-1185">Reference proteome</keyword>
<dbReference type="GeneTree" id="ENSGT00390000014189"/>
<evidence type="ECO:0000256" key="3">
    <source>
        <dbReference type="ARBA" id="ARBA00016672"/>
    </source>
</evidence>
<evidence type="ECO:0000256" key="2">
    <source>
        <dbReference type="ARBA" id="ARBA00006898"/>
    </source>
</evidence>
<comment type="function">
    <text evidence="7">Accessory protein for the calcitonin gene-related peptide (CGRP) receptor. It modulates CGRP responsiveness in a variety of tissues.</text>
</comment>
<dbReference type="GO" id="GO:0000166">
    <property type="term" value="F:nucleotide binding"/>
    <property type="evidence" value="ECO:0007669"/>
    <property type="project" value="InterPro"/>
</dbReference>
<dbReference type="Gene3D" id="1.20.1250.40">
    <property type="match status" value="1"/>
</dbReference>
<comment type="subcellular location">
    <subcellularLocation>
        <location evidence="1">Nucleus</location>
    </subcellularLocation>
</comment>
<dbReference type="InterPro" id="IPR005574">
    <property type="entry name" value="Rpb4/RPC9"/>
</dbReference>
<dbReference type="Proteomes" id="UP000002281">
    <property type="component" value="Chromosome 13"/>
</dbReference>
<proteinExistence type="inferred from homology"/>
<dbReference type="Pfam" id="PF03874">
    <property type="entry name" value="RNA_pol_Rpb4"/>
    <property type="match status" value="1"/>
</dbReference>
<name>A0A9L0SVF0_HORSE</name>
<reference evidence="12" key="3">
    <citation type="submission" date="2025-09" db="UniProtKB">
        <authorList>
            <consortium name="Ensembl"/>
        </authorList>
    </citation>
    <scope>IDENTIFICATION</scope>
    <source>
        <strain evidence="12">Thoroughbred</strain>
    </source>
</reference>
<feature type="domain" description="RNA polymerase Rpb4/RPC9 core" evidence="11">
    <location>
        <begin position="1"/>
        <end position="76"/>
    </location>
</feature>
<comment type="subunit">
    <text evidence="8">Component of the RNA polymerase III complex consisting of 17 subunits: a ten-subunit horseshoe-shaped catalytic core composed of POLR3A/RPC1, POLR3B/RPC2, POLR1C/RPAC1, POLR1D/RPAC2, POLR3K/RPC10, POLR2E/RPABC1, POLR2F/RPABC2, POLR2H/RPABC3, POLR2K/RPABC4 and POLR2L/RPABC5; a mobile stalk composed of two subunits POLR3H/RPC8 and CRCP/RPC9, protruding from the core and functioning primarily in transcription initiation; and additional subunits homologous to general transcription factors of the RNA polymerase II machinery, POLR3C/RPC3-POLR3F/RPC6-POLR3G/RPC7 heterotrimer required for transcription initiation and POLR3D/RPC4-POLR3E/RPC5 heterodimer involved in both transcription initiation and termination.</text>
</comment>
<evidence type="ECO:0000256" key="4">
    <source>
        <dbReference type="ARBA" id="ARBA00022478"/>
    </source>
</evidence>
<dbReference type="InterPro" id="IPR010997">
    <property type="entry name" value="HRDC-like_sf"/>
</dbReference>
<comment type="similarity">
    <text evidence="2">Belongs to the eukaryotic RPC9 RNA polymerase subunit family.</text>
</comment>
<dbReference type="Ensembl" id="ENSECAT00000093884.1">
    <property type="protein sequence ID" value="ENSECAP00000080017.1"/>
    <property type="gene ID" value="ENSECAG00000011060.4"/>
</dbReference>
<dbReference type="InterPro" id="IPR006590">
    <property type="entry name" value="RNA_pol_Rpb4/RPC9_core"/>
</dbReference>
<reference evidence="12 13" key="1">
    <citation type="journal article" date="2009" name="Science">
        <title>Genome sequence, comparative analysis, and population genetics of the domestic horse.</title>
        <authorList>
            <consortium name="Broad Institute Genome Sequencing Platform"/>
            <consortium name="Broad Institute Whole Genome Assembly Team"/>
            <person name="Wade C.M."/>
            <person name="Giulotto E."/>
            <person name="Sigurdsson S."/>
            <person name="Zoli M."/>
            <person name="Gnerre S."/>
            <person name="Imsland F."/>
            <person name="Lear T.L."/>
            <person name="Adelson D.L."/>
            <person name="Bailey E."/>
            <person name="Bellone R.R."/>
            <person name="Bloecker H."/>
            <person name="Distl O."/>
            <person name="Edgar R.C."/>
            <person name="Garber M."/>
            <person name="Leeb T."/>
            <person name="Mauceli E."/>
            <person name="MacLeod J.N."/>
            <person name="Penedo M.C.T."/>
            <person name="Raison J.M."/>
            <person name="Sharpe T."/>
            <person name="Vogel J."/>
            <person name="Andersson L."/>
            <person name="Antczak D.F."/>
            <person name="Biagi T."/>
            <person name="Binns M.M."/>
            <person name="Chowdhary B.P."/>
            <person name="Coleman S.J."/>
            <person name="Della Valle G."/>
            <person name="Fryc S."/>
            <person name="Guerin G."/>
            <person name="Hasegawa T."/>
            <person name="Hill E.W."/>
            <person name="Jurka J."/>
            <person name="Kiialainen A."/>
            <person name="Lindgren G."/>
            <person name="Liu J."/>
            <person name="Magnani E."/>
            <person name="Mickelson J.R."/>
            <person name="Murray J."/>
            <person name="Nergadze S.G."/>
            <person name="Onofrio R."/>
            <person name="Pedroni S."/>
            <person name="Piras M.F."/>
            <person name="Raudsepp T."/>
            <person name="Rocchi M."/>
            <person name="Roeed K.H."/>
            <person name="Ryder O.A."/>
            <person name="Searle S."/>
            <person name="Skow L."/>
            <person name="Swinburne J.E."/>
            <person name="Syvaenen A.C."/>
            <person name="Tozaki T."/>
            <person name="Valberg S.J."/>
            <person name="Vaudin M."/>
            <person name="White J.R."/>
            <person name="Zody M.C."/>
            <person name="Lander E.S."/>
            <person name="Lindblad-Toh K."/>
        </authorList>
    </citation>
    <scope>NUCLEOTIDE SEQUENCE [LARGE SCALE GENOMIC DNA]</scope>
    <source>
        <strain evidence="12 13">Thoroughbred</strain>
    </source>
</reference>
<evidence type="ECO:0000256" key="9">
    <source>
        <dbReference type="ARBA" id="ARBA00045808"/>
    </source>
</evidence>
<gene>
    <name evidence="12" type="primary">CRCP</name>
</gene>
<dbReference type="InterPro" id="IPR038324">
    <property type="entry name" value="Rpb4/RPC9_sf"/>
</dbReference>
<dbReference type="PANTHER" id="PTHR15561:SF0">
    <property type="entry name" value="DNA-DIRECTED RNA POLYMERASE III SUBUNIT RPC9"/>
    <property type="match status" value="1"/>
</dbReference>
<dbReference type="AlphaFoldDB" id="A0A9L0SVF0"/>
<protein>
    <recommendedName>
        <fullName evidence="3">DNA-directed RNA polymerase III subunit RPC9</fullName>
    </recommendedName>
</protein>
<evidence type="ECO:0000256" key="7">
    <source>
        <dbReference type="ARBA" id="ARBA00043924"/>
    </source>
</evidence>
<dbReference type="SMART" id="SM00657">
    <property type="entry name" value="RPOL4c"/>
    <property type="match status" value="1"/>
</dbReference>
<evidence type="ECO:0000313" key="12">
    <source>
        <dbReference type="Ensembl" id="ENSECAP00000080017.1"/>
    </source>
</evidence>
<sequence length="97" mass="10998">MEVKDANSALLSNYEVFQLLTDLKEQRKESGKNKHSSGQQNLNTITYEMVEESEERLTEEQIEALLHTVTSILPAGPEAEQKKNTNDDMTMDEENPA</sequence>
<keyword evidence="5" id="KW-0804">Transcription</keyword>
<comment type="function">
    <text evidence="9">DNA-dependent RNA polymerase catalyzes the transcription of DNA into RNA using the four ribonucleoside triphosphates as substrates. Specific peripheric component of RNA polymerase III (Pol III) which synthesizes small non-coding RNAs including 5S rRNA, snRNAs, tRNAs and miRNAs from at least 500 distinct genomic loci. With POLR3H/RPC8 forms a mobile stalk that protrudes from Pol III core and functions primarily in transcription initiation. Pol III plays a key role in sensing and limiting infection by intracellular bacteria and DNA viruses. Acts as nuclear and cytosolic DNA sensor involved in innate immune response. Can sense non-self dsDNA that serves as template for transcription into dsRNA. The non-self RNA polymerase III transcripts, such as Epstein-Barr virus-encoded RNAs (EBERs) induce type I interferon and NF-kappa-B through the RIG-I pathway.</text>
</comment>
<keyword evidence="6" id="KW-0539">Nucleus</keyword>
<accession>A0A9L0SVF0</accession>
<keyword evidence="4" id="KW-0240">DNA-directed RNA polymerase</keyword>
<dbReference type="InterPro" id="IPR038846">
    <property type="entry name" value="RPC9"/>
</dbReference>